<comment type="subcellular location">
    <subcellularLocation>
        <location evidence="1">Cell outer membrane</location>
    </subcellularLocation>
</comment>
<sequence length="596" mass="64643">MSKRMPVKHIALTVLCSAVLAACGGGGSPETKLVDNAVAARKVIELIEALDTVEKIDAGDEASIKAAQKAFNNLSNDQKALVSKTSIEKLEAALKALAGLSGNSSNPDAPQTDNANLNANNNSAEIKDDKSLAPLNKPAPVHTSFISSSGAQQHNPHLQLRQVDGKPAFVNNQIGLIRNLDLKKNDTVVLDGAVLTNSAEDNPAIQVNYLTPESSITKYTSAGSTKENISPLFGKEHGIYSEVKTSLDDEIKSQYDEMKKAWEIIKDDKADPKAIAEAKKKVQEALPIYAEDFDYNDFVEIARNHQEAFTEEGMKEMVDNIDADLLNNYHSAAKIAEAWQKIRKGDEQGWETLKQFEPKFTSKLLWRVALDANSNNAIDGMEGSTPKTADVMHGIAYVHKDKNKLAFDKEFDGVYVIKFINGVRVTLHDPAAAGWTEQTFAHYVDLNNLVNHGYQSLGNETPIASVPTEGTATYRGLTTSYLTETGKPARQLTANVVAVADFAKKGLSFKTTNPTFHILENGVRVSTPVAGYEMSGSASWQANSNSFKGQVATKEHGFKGDLNGKFYGSQVDEIGGTYGLSNTTQQLIGGYGAKRQ</sequence>
<evidence type="ECO:0000313" key="6">
    <source>
        <dbReference type="Proteomes" id="UP000254055"/>
    </source>
</evidence>
<feature type="compositionally biased region" description="Polar residues" evidence="2">
    <location>
        <begin position="144"/>
        <end position="154"/>
    </location>
</feature>
<evidence type="ECO:0000256" key="1">
    <source>
        <dbReference type="ARBA" id="ARBA00004442"/>
    </source>
</evidence>
<dbReference type="AlphaFoldDB" id="A0A378WH59"/>
<feature type="region of interest" description="Disordered" evidence="2">
    <location>
        <begin position="127"/>
        <end position="154"/>
    </location>
</feature>
<dbReference type="InterPro" id="IPR011250">
    <property type="entry name" value="OMP/PagP_B-barrel"/>
</dbReference>
<dbReference type="SUPFAM" id="SSF56925">
    <property type="entry name" value="OMPA-like"/>
    <property type="match status" value="1"/>
</dbReference>
<feature type="domain" description="Transferrin-binding protein B C-lobe/N-lobe beta-barrel" evidence="4">
    <location>
        <begin position="466"/>
        <end position="595"/>
    </location>
</feature>
<dbReference type="GO" id="GO:0009279">
    <property type="term" value="C:cell outer membrane"/>
    <property type="evidence" value="ECO:0007669"/>
    <property type="project" value="UniProtKB-SubCell"/>
</dbReference>
<evidence type="ECO:0000256" key="2">
    <source>
        <dbReference type="SAM" id="MobiDB-lite"/>
    </source>
</evidence>
<protein>
    <submittedName>
        <fullName evidence="5">Transferrin binding protein-like solute binding protein</fullName>
    </submittedName>
</protein>
<dbReference type="EMBL" id="UGRS01000001">
    <property type="protein sequence ID" value="SUA36422.1"/>
    <property type="molecule type" value="Genomic_DNA"/>
</dbReference>
<feature type="region of interest" description="Disordered" evidence="2">
    <location>
        <begin position="102"/>
        <end position="121"/>
    </location>
</feature>
<accession>A0A378WH59</accession>
<dbReference type="PROSITE" id="PS51257">
    <property type="entry name" value="PROKAR_LIPOPROTEIN"/>
    <property type="match status" value="1"/>
</dbReference>
<dbReference type="InterPro" id="IPR001677">
    <property type="entry name" value="TbpB_B_D"/>
</dbReference>
<keyword evidence="3" id="KW-0732">Signal</keyword>
<feature type="chain" id="PRO_5017085760" evidence="3">
    <location>
        <begin position="22"/>
        <end position="596"/>
    </location>
</feature>
<dbReference type="Proteomes" id="UP000254055">
    <property type="component" value="Unassembled WGS sequence"/>
</dbReference>
<feature type="signal peptide" evidence="3">
    <location>
        <begin position="1"/>
        <end position="21"/>
    </location>
</feature>
<organism evidence="5 6">
    <name type="scientific">Neisseria zoodegmatis</name>
    <dbReference type="NCBI Taxonomy" id="326523"/>
    <lineage>
        <taxon>Bacteria</taxon>
        <taxon>Pseudomonadati</taxon>
        <taxon>Pseudomonadota</taxon>
        <taxon>Betaproteobacteria</taxon>
        <taxon>Neisseriales</taxon>
        <taxon>Neisseriaceae</taxon>
        <taxon>Neisseria</taxon>
    </lineage>
</organism>
<dbReference type="Pfam" id="PF01298">
    <property type="entry name" value="TbpB_B_D"/>
    <property type="match status" value="1"/>
</dbReference>
<dbReference type="Gene3D" id="2.40.160.90">
    <property type="match status" value="1"/>
</dbReference>
<dbReference type="RefSeq" id="WP_115133651.1">
    <property type="nucleotide sequence ID" value="NZ_UGRS01000001.1"/>
</dbReference>
<gene>
    <name evidence="5" type="ORF">NCTC12229_00837</name>
</gene>
<dbReference type="OrthoDB" id="8607258at2"/>
<proteinExistence type="predicted"/>
<evidence type="ECO:0000256" key="3">
    <source>
        <dbReference type="SAM" id="SignalP"/>
    </source>
</evidence>
<name>A0A378WH59_9NEIS</name>
<evidence type="ECO:0000313" key="5">
    <source>
        <dbReference type="EMBL" id="SUA36422.1"/>
    </source>
</evidence>
<reference evidence="5 6" key="1">
    <citation type="submission" date="2018-06" db="EMBL/GenBank/DDBJ databases">
        <authorList>
            <consortium name="Pathogen Informatics"/>
            <person name="Doyle S."/>
        </authorList>
    </citation>
    <scope>NUCLEOTIDE SEQUENCE [LARGE SCALE GENOMIC DNA]</scope>
    <source>
        <strain evidence="5 6">NCTC12229</strain>
    </source>
</reference>
<evidence type="ECO:0000259" key="4">
    <source>
        <dbReference type="Pfam" id="PF01298"/>
    </source>
</evidence>